<comment type="similarity">
    <text evidence="2">Belongs to the CD225/Dispanin family.</text>
</comment>
<proteinExistence type="inferred from homology"/>
<dbReference type="AlphaFoldDB" id="A0A7M5XLY9"/>
<evidence type="ECO:0000256" key="4">
    <source>
        <dbReference type="ARBA" id="ARBA00022989"/>
    </source>
</evidence>
<accession>A0A7M5XLY9</accession>
<dbReference type="OrthoDB" id="420076at2759"/>
<protein>
    <submittedName>
        <fullName evidence="8">Uncharacterized protein</fullName>
    </submittedName>
</protein>
<feature type="region of interest" description="Disordered" evidence="6">
    <location>
        <begin position="1"/>
        <end position="20"/>
    </location>
</feature>
<keyword evidence="9" id="KW-1185">Reference proteome</keyword>
<keyword evidence="5 7" id="KW-0472">Membrane</keyword>
<feature type="transmembrane region" description="Helical" evidence="7">
    <location>
        <begin position="85"/>
        <end position="103"/>
    </location>
</feature>
<dbReference type="Pfam" id="PF04505">
    <property type="entry name" value="CD225"/>
    <property type="match status" value="1"/>
</dbReference>
<dbReference type="Proteomes" id="UP000594262">
    <property type="component" value="Unplaced"/>
</dbReference>
<dbReference type="EnsemblMetazoa" id="CLYHEMT025285.3">
    <property type="protein sequence ID" value="CLYHEMP025285.3"/>
    <property type="gene ID" value="CLYHEMG025285"/>
</dbReference>
<dbReference type="InterPro" id="IPR051423">
    <property type="entry name" value="CD225/Dispanin"/>
</dbReference>
<evidence type="ECO:0000313" key="9">
    <source>
        <dbReference type="Proteomes" id="UP000594262"/>
    </source>
</evidence>
<dbReference type="GeneID" id="136819968"/>
<evidence type="ECO:0000256" key="1">
    <source>
        <dbReference type="ARBA" id="ARBA00004370"/>
    </source>
</evidence>
<feature type="transmembrane region" description="Helical" evidence="7">
    <location>
        <begin position="130"/>
        <end position="152"/>
    </location>
</feature>
<comment type="subcellular location">
    <subcellularLocation>
        <location evidence="1">Membrane</location>
    </subcellularLocation>
</comment>
<evidence type="ECO:0000256" key="6">
    <source>
        <dbReference type="SAM" id="MobiDB-lite"/>
    </source>
</evidence>
<keyword evidence="3 7" id="KW-0812">Transmembrane</keyword>
<evidence type="ECO:0000256" key="5">
    <source>
        <dbReference type="ARBA" id="ARBA00023136"/>
    </source>
</evidence>
<evidence type="ECO:0000256" key="2">
    <source>
        <dbReference type="ARBA" id="ARBA00006843"/>
    </source>
</evidence>
<reference evidence="8" key="1">
    <citation type="submission" date="2021-01" db="UniProtKB">
        <authorList>
            <consortium name="EnsemblMetazoa"/>
        </authorList>
    </citation>
    <scope>IDENTIFICATION</scope>
</reference>
<evidence type="ECO:0000313" key="8">
    <source>
        <dbReference type="EnsemblMetazoa" id="CLYHEMP025285.3"/>
    </source>
</evidence>
<organism evidence="8 9">
    <name type="scientific">Clytia hemisphaerica</name>
    <dbReference type="NCBI Taxonomy" id="252671"/>
    <lineage>
        <taxon>Eukaryota</taxon>
        <taxon>Metazoa</taxon>
        <taxon>Cnidaria</taxon>
        <taxon>Hydrozoa</taxon>
        <taxon>Hydroidolina</taxon>
        <taxon>Leptothecata</taxon>
        <taxon>Obeliida</taxon>
        <taxon>Clytiidae</taxon>
        <taxon>Clytia</taxon>
    </lineage>
</organism>
<dbReference type="PANTHER" id="PTHR14948:SF25">
    <property type="entry name" value="DUF4190 DOMAIN-CONTAINING PROTEIN"/>
    <property type="match status" value="1"/>
</dbReference>
<dbReference type="RefSeq" id="XP_066932301.1">
    <property type="nucleotide sequence ID" value="XM_067076200.1"/>
</dbReference>
<dbReference type="InterPro" id="IPR007593">
    <property type="entry name" value="CD225/Dispanin_fam"/>
</dbReference>
<dbReference type="GO" id="GO:0016020">
    <property type="term" value="C:membrane"/>
    <property type="evidence" value="ECO:0007669"/>
    <property type="project" value="UniProtKB-SubCell"/>
</dbReference>
<evidence type="ECO:0000256" key="7">
    <source>
        <dbReference type="SAM" id="Phobius"/>
    </source>
</evidence>
<name>A0A7M5XLY9_9CNID</name>
<evidence type="ECO:0000256" key="3">
    <source>
        <dbReference type="ARBA" id="ARBA00022692"/>
    </source>
</evidence>
<dbReference type="PANTHER" id="PTHR14948">
    <property type="entry name" value="NG5"/>
    <property type="match status" value="1"/>
</dbReference>
<keyword evidence="4 7" id="KW-1133">Transmembrane helix</keyword>
<sequence length="160" mass="17843">MEDREPLLRKGRSPNGSYKDQVISENFQGRRYETERPSFDDNGYYSTANSPAMVVQPGLFQGNPVPIETNQLQGSQLVPSDYSGYAWLSLLFCCFPLAVAAIYKSDKVMKCIRRGDIDEAWKHSVAAKKLSALAIIYGILIIVVGIALYFTISTEVTHTL</sequence>